<dbReference type="SMART" id="SM01133">
    <property type="entry name" value="DeoC"/>
    <property type="match status" value="1"/>
</dbReference>
<dbReference type="GO" id="GO:0004139">
    <property type="term" value="F:deoxyribose-phosphate aldolase activity"/>
    <property type="evidence" value="ECO:0007669"/>
    <property type="project" value="UniProtKB-UniRule"/>
</dbReference>
<gene>
    <name evidence="9" type="primary">deoC</name>
    <name evidence="9" type="ORF">FDP25_08095</name>
</gene>
<evidence type="ECO:0000313" key="9">
    <source>
        <dbReference type="EMBL" id="MRU15386.1"/>
    </source>
</evidence>
<feature type="region of interest" description="Disordered" evidence="8">
    <location>
        <begin position="1"/>
        <end position="26"/>
    </location>
</feature>
<dbReference type="RefSeq" id="WP_154150618.1">
    <property type="nucleotide sequence ID" value="NZ_SZWE01000001.1"/>
</dbReference>
<dbReference type="PANTHER" id="PTHR10889">
    <property type="entry name" value="DEOXYRIBOSE-PHOSPHATE ALDOLASE"/>
    <property type="match status" value="1"/>
</dbReference>
<dbReference type="InterPro" id="IPR011343">
    <property type="entry name" value="DeoC"/>
</dbReference>
<comment type="caution">
    <text evidence="9">The sequence shown here is derived from an EMBL/GenBank/DDBJ whole genome shotgun (WGS) entry which is preliminary data.</text>
</comment>
<dbReference type="EMBL" id="SZWE01000001">
    <property type="protein sequence ID" value="MRU15386.1"/>
    <property type="molecule type" value="Genomic_DNA"/>
</dbReference>
<keyword evidence="4 9" id="KW-0456">Lyase</keyword>
<evidence type="ECO:0000256" key="5">
    <source>
        <dbReference type="ARBA" id="ARBA00023270"/>
    </source>
</evidence>
<dbReference type="Gene3D" id="3.20.20.70">
    <property type="entry name" value="Aldolase class I"/>
    <property type="match status" value="1"/>
</dbReference>
<keyword evidence="5" id="KW-0704">Schiff base</keyword>
<evidence type="ECO:0000256" key="6">
    <source>
        <dbReference type="ARBA" id="ARBA00048791"/>
    </source>
</evidence>
<reference evidence="9 10" key="1">
    <citation type="submission" date="2019-05" db="EMBL/GenBank/DDBJ databases">
        <title>Roseovarius bejariae sp. nov., a moderately halophylic bacterium isolated from a saline soil in Rambla Salada (Murcia).</title>
        <authorList>
            <person name="Castro D.J."/>
            <person name="Gomez-Altuve A."/>
            <person name="Reina J.C."/>
            <person name="Rodriguez M."/>
            <person name="Sampedro I."/>
            <person name="Llamas I."/>
            <person name="Martinez-Checa F."/>
        </authorList>
    </citation>
    <scope>NUCLEOTIDE SEQUENCE [LARGE SCALE GENOMIC DNA]</scope>
    <source>
        <strain evidence="9 10">A21</strain>
    </source>
</reference>
<comment type="pathway">
    <text evidence="1">Carbohydrate degradation; 2-deoxy-D-ribose 1-phosphate degradation; D-glyceraldehyde 3-phosphate and acetaldehyde from 2-deoxy-alpha-D-ribose 1-phosphate: step 2/2.</text>
</comment>
<dbReference type="GO" id="GO:0005737">
    <property type="term" value="C:cytoplasm"/>
    <property type="evidence" value="ECO:0007669"/>
    <property type="project" value="InterPro"/>
</dbReference>
<dbReference type="EC" id="4.1.2.4" evidence="3 7"/>
<keyword evidence="10" id="KW-1185">Reference proteome</keyword>
<name>A0A844CW55_9RHOB</name>
<proteinExistence type="inferred from homology"/>
<dbReference type="Proteomes" id="UP000564704">
    <property type="component" value="Unassembled WGS sequence"/>
</dbReference>
<evidence type="ECO:0000256" key="3">
    <source>
        <dbReference type="ARBA" id="ARBA00012515"/>
    </source>
</evidence>
<evidence type="ECO:0000256" key="8">
    <source>
        <dbReference type="SAM" id="MobiDB-lite"/>
    </source>
</evidence>
<evidence type="ECO:0000313" key="10">
    <source>
        <dbReference type="Proteomes" id="UP000564704"/>
    </source>
</evidence>
<dbReference type="AlphaFoldDB" id="A0A844CW55"/>
<evidence type="ECO:0000256" key="4">
    <source>
        <dbReference type="ARBA" id="ARBA00023239"/>
    </source>
</evidence>
<protein>
    <recommendedName>
        <fullName evidence="3 7">Deoxyribose-phosphate aldolase</fullName>
        <ecNumber evidence="3 7">4.1.2.4</ecNumber>
    </recommendedName>
</protein>
<dbReference type="SUPFAM" id="SSF51569">
    <property type="entry name" value="Aldolase"/>
    <property type="match status" value="1"/>
</dbReference>
<dbReference type="GO" id="GO:0009264">
    <property type="term" value="P:deoxyribonucleotide catabolic process"/>
    <property type="evidence" value="ECO:0007669"/>
    <property type="project" value="UniProtKB-UniRule"/>
</dbReference>
<comment type="similarity">
    <text evidence="2">Belongs to the DeoC/FbaB aldolase family. DeoC type 2 subfamily.</text>
</comment>
<organism evidence="9 10">
    <name type="scientific">Roseovarius bejariae</name>
    <dbReference type="NCBI Taxonomy" id="2576383"/>
    <lineage>
        <taxon>Bacteria</taxon>
        <taxon>Pseudomonadati</taxon>
        <taxon>Pseudomonadota</taxon>
        <taxon>Alphaproteobacteria</taxon>
        <taxon>Rhodobacterales</taxon>
        <taxon>Roseobacteraceae</taxon>
        <taxon>Roseovarius</taxon>
    </lineage>
</organism>
<dbReference type="CDD" id="cd00959">
    <property type="entry name" value="DeoC"/>
    <property type="match status" value="1"/>
</dbReference>
<dbReference type="GO" id="GO:0016052">
    <property type="term" value="P:carbohydrate catabolic process"/>
    <property type="evidence" value="ECO:0007669"/>
    <property type="project" value="TreeGrafter"/>
</dbReference>
<dbReference type="PANTHER" id="PTHR10889:SF3">
    <property type="entry name" value="DEOXYRIBOSE-PHOSPHATE ALDOLASE"/>
    <property type="match status" value="1"/>
</dbReference>
<dbReference type="NCBIfam" id="TIGR00126">
    <property type="entry name" value="deoC"/>
    <property type="match status" value="1"/>
</dbReference>
<evidence type="ECO:0000256" key="7">
    <source>
        <dbReference type="NCBIfam" id="TIGR00126"/>
    </source>
</evidence>
<evidence type="ECO:0000256" key="2">
    <source>
        <dbReference type="ARBA" id="ARBA00009473"/>
    </source>
</evidence>
<evidence type="ECO:0000256" key="1">
    <source>
        <dbReference type="ARBA" id="ARBA00004816"/>
    </source>
</evidence>
<comment type="catalytic activity">
    <reaction evidence="6">
        <text>2-deoxy-D-ribose 5-phosphate = D-glyceraldehyde 3-phosphate + acetaldehyde</text>
        <dbReference type="Rhea" id="RHEA:12821"/>
        <dbReference type="ChEBI" id="CHEBI:15343"/>
        <dbReference type="ChEBI" id="CHEBI:59776"/>
        <dbReference type="ChEBI" id="CHEBI:62877"/>
        <dbReference type="EC" id="4.1.2.4"/>
    </reaction>
</comment>
<dbReference type="InterPro" id="IPR002915">
    <property type="entry name" value="DeoC/FbaB/LacD_aldolase"/>
</dbReference>
<dbReference type="OrthoDB" id="6579831at2"/>
<dbReference type="Pfam" id="PF01791">
    <property type="entry name" value="DeoC"/>
    <property type="match status" value="1"/>
</dbReference>
<accession>A0A844CW55</accession>
<sequence>MRRFTDIAPPPLATTYPARNPGQPLDPDWLDSVQVDDAAIEAEATEIDASCNNAGPHHAAWLLRAIQCMDLTTLSGDDTPERVKALCQTARAPLPADLAAKHGAGGLTVGAVCVYHAMIPTALAALEGSGIPVAAVSAGFPAGLSSPRARVAEVEDSVAAGATEIDIVIPRYLALSGNWTALYEDIRALRAACGDAHLKCILSVGELGDLTTVARASLTAMMAGADVVKTSTGKEATNATLPAALTMLHTIHAYHQATGHRIGFKPAGGISTVRAALPYMAATHARLGPDWLQPTLFRFGASSLLKDIRATLAAS</sequence>
<dbReference type="InterPro" id="IPR013785">
    <property type="entry name" value="Aldolase_TIM"/>
</dbReference>